<feature type="transmembrane region" description="Helical" evidence="2">
    <location>
        <begin position="66"/>
        <end position="88"/>
    </location>
</feature>
<dbReference type="RefSeq" id="WP_189968031.1">
    <property type="nucleotide sequence ID" value="NZ_BMUA01000021.1"/>
</dbReference>
<feature type="region of interest" description="Disordered" evidence="1">
    <location>
        <begin position="118"/>
        <end position="142"/>
    </location>
</feature>
<feature type="transmembrane region" description="Helical" evidence="2">
    <location>
        <begin position="95"/>
        <end position="116"/>
    </location>
</feature>
<evidence type="ECO:0000313" key="5">
    <source>
        <dbReference type="Proteomes" id="UP001050808"/>
    </source>
</evidence>
<sequence>MSQALPEPSPRRRRPWSNTTSLGTDLAAAFLLLAIEIAVSLGKAFADGMEVWAAEGDRGVGDASDLAGIAWLDHLLVVTLVITVIAALSRAPWTAVLQLLTAGVVVVLLALAQHGYDQRHPSPPPAPNPNYTPCYSGSGRCY</sequence>
<keyword evidence="2" id="KW-0472">Membrane</keyword>
<proteinExistence type="predicted"/>
<evidence type="ECO:0000256" key="2">
    <source>
        <dbReference type="SAM" id="Phobius"/>
    </source>
</evidence>
<accession>A0ABQ3QSS7</accession>
<evidence type="ECO:0000313" key="4">
    <source>
        <dbReference type="EMBL" id="GHI40308.1"/>
    </source>
</evidence>
<evidence type="ECO:0000259" key="3">
    <source>
        <dbReference type="Pfam" id="PF19747"/>
    </source>
</evidence>
<protein>
    <recommendedName>
        <fullName evidence="3">DUF6234 domain-containing protein</fullName>
    </recommendedName>
</protein>
<feature type="transmembrane region" description="Helical" evidence="2">
    <location>
        <begin position="21"/>
        <end position="46"/>
    </location>
</feature>
<feature type="compositionally biased region" description="Pro residues" evidence="1">
    <location>
        <begin position="121"/>
        <end position="130"/>
    </location>
</feature>
<keyword evidence="2" id="KW-1133">Transmembrane helix</keyword>
<dbReference type="EMBL" id="BNDY01000017">
    <property type="protein sequence ID" value="GHI40308.1"/>
    <property type="molecule type" value="Genomic_DNA"/>
</dbReference>
<dbReference type="Pfam" id="PF19747">
    <property type="entry name" value="DUF6234"/>
    <property type="match status" value="1"/>
</dbReference>
<keyword evidence="5" id="KW-1185">Reference proteome</keyword>
<comment type="caution">
    <text evidence="4">The sequence shown here is derived from an EMBL/GenBank/DDBJ whole genome shotgun (WGS) entry which is preliminary data.</text>
</comment>
<dbReference type="Proteomes" id="UP001050808">
    <property type="component" value="Unassembled WGS sequence"/>
</dbReference>
<keyword evidence="2" id="KW-0812">Transmembrane</keyword>
<evidence type="ECO:0000256" key="1">
    <source>
        <dbReference type="SAM" id="MobiDB-lite"/>
    </source>
</evidence>
<gene>
    <name evidence="4" type="ORF">Sviol_47160</name>
</gene>
<reference evidence="4" key="1">
    <citation type="submission" date="2024-05" db="EMBL/GenBank/DDBJ databases">
        <title>Whole genome shotgun sequence of Streptomyces violascens NBRC 12920.</title>
        <authorList>
            <person name="Komaki H."/>
            <person name="Tamura T."/>
        </authorList>
    </citation>
    <scope>NUCLEOTIDE SEQUENCE</scope>
    <source>
        <strain evidence="4">NBRC 12920</strain>
    </source>
</reference>
<dbReference type="InterPro" id="IPR046201">
    <property type="entry name" value="DUF6234"/>
</dbReference>
<name>A0ABQ3QSS7_9ACTN</name>
<organism evidence="4 5">
    <name type="scientific">Streptomyces violascens</name>
    <dbReference type="NCBI Taxonomy" id="67381"/>
    <lineage>
        <taxon>Bacteria</taxon>
        <taxon>Bacillati</taxon>
        <taxon>Actinomycetota</taxon>
        <taxon>Actinomycetes</taxon>
        <taxon>Kitasatosporales</taxon>
        <taxon>Streptomycetaceae</taxon>
        <taxon>Streptomyces</taxon>
    </lineage>
</organism>
<feature type="domain" description="DUF6234" evidence="3">
    <location>
        <begin position="20"/>
        <end position="141"/>
    </location>
</feature>